<name>A0A640UP12_9ACTN</name>
<evidence type="ECO:0000313" key="3">
    <source>
        <dbReference type="Proteomes" id="UP000431826"/>
    </source>
</evidence>
<sequence>MGVVMELFHEEPGIGERVARLRARRKLTQEGLAERAGLCVDVVRKLEQGVRRTARLTTLNALARALDVEPSALVGQPATFEVRGEGEQPSVLALRQAISPVSDLLGDDPDPEDPPGIAALRASLRSTERIRRDGRMGEIGALLPQLIRDAKAAARATTGAEAAAAHSVLAEAYQVAATTLTALGKEDAAFTALERSMAAATQGDDPHLQTVGFSSLAWVLTKQGRLADAERVAVNAAERIEPGFRSPPVELALWGILLLRAATAAVRLERHDTVQDLLNLASAAAARVGTDRLDYATPFGPTNVGVAKVNFLVEMDRSPEALRTARTVPELHALPPTWRARFHVDRALAFADLQKDDGALQALLTAERAAPEWMRYHSTSRRLVADLRHRERRRTSPLTELADRLGLDG</sequence>
<proteinExistence type="predicted"/>
<accession>A0A640UP12</accession>
<dbReference type="PROSITE" id="PS50943">
    <property type="entry name" value="HTH_CROC1"/>
    <property type="match status" value="1"/>
</dbReference>
<reference evidence="2 3" key="1">
    <citation type="submission" date="2019-12" db="EMBL/GenBank/DDBJ databases">
        <title>Whole genome shotgun sequence of Streptomyces tubercidicus NBRC 13090.</title>
        <authorList>
            <person name="Ichikawa N."/>
            <person name="Kimura A."/>
            <person name="Kitahashi Y."/>
            <person name="Komaki H."/>
            <person name="Tamura T."/>
        </authorList>
    </citation>
    <scope>NUCLEOTIDE SEQUENCE [LARGE SCALE GENOMIC DNA]</scope>
    <source>
        <strain evidence="2 3">NBRC 13090</strain>
    </source>
</reference>
<dbReference type="Pfam" id="PF01381">
    <property type="entry name" value="HTH_3"/>
    <property type="match status" value="1"/>
</dbReference>
<dbReference type="InterPro" id="IPR001387">
    <property type="entry name" value="Cro/C1-type_HTH"/>
</dbReference>
<gene>
    <name evidence="2" type="ORF">Stube_24910</name>
</gene>
<dbReference type="Gene3D" id="1.25.40.10">
    <property type="entry name" value="Tetratricopeptide repeat domain"/>
    <property type="match status" value="1"/>
</dbReference>
<feature type="domain" description="HTH cro/C1-type" evidence="1">
    <location>
        <begin position="18"/>
        <end position="73"/>
    </location>
</feature>
<dbReference type="SMART" id="SM00530">
    <property type="entry name" value="HTH_XRE"/>
    <property type="match status" value="1"/>
</dbReference>
<keyword evidence="3" id="KW-1185">Reference proteome</keyword>
<dbReference type="Gene3D" id="1.10.260.40">
    <property type="entry name" value="lambda repressor-like DNA-binding domains"/>
    <property type="match status" value="1"/>
</dbReference>
<dbReference type="CDD" id="cd00093">
    <property type="entry name" value="HTH_XRE"/>
    <property type="match status" value="1"/>
</dbReference>
<dbReference type="AlphaFoldDB" id="A0A640UP12"/>
<dbReference type="InterPro" id="IPR011990">
    <property type="entry name" value="TPR-like_helical_dom_sf"/>
</dbReference>
<protein>
    <submittedName>
        <fullName evidence="2">Transcriptional regulator</fullName>
    </submittedName>
</protein>
<dbReference type="GO" id="GO:0003677">
    <property type="term" value="F:DNA binding"/>
    <property type="evidence" value="ECO:0007669"/>
    <property type="project" value="InterPro"/>
</dbReference>
<evidence type="ECO:0000313" key="2">
    <source>
        <dbReference type="EMBL" id="GFE37818.1"/>
    </source>
</evidence>
<dbReference type="EMBL" id="BLIR01000001">
    <property type="protein sequence ID" value="GFE37818.1"/>
    <property type="molecule type" value="Genomic_DNA"/>
</dbReference>
<dbReference type="SUPFAM" id="SSF48452">
    <property type="entry name" value="TPR-like"/>
    <property type="match status" value="1"/>
</dbReference>
<dbReference type="InterPro" id="IPR010982">
    <property type="entry name" value="Lambda_DNA-bd_dom_sf"/>
</dbReference>
<organism evidence="2 3">
    <name type="scientific">Streptomyces tubercidicus</name>
    <dbReference type="NCBI Taxonomy" id="47759"/>
    <lineage>
        <taxon>Bacteria</taxon>
        <taxon>Bacillati</taxon>
        <taxon>Actinomycetota</taxon>
        <taxon>Actinomycetes</taxon>
        <taxon>Kitasatosporales</taxon>
        <taxon>Streptomycetaceae</taxon>
        <taxon>Streptomyces</taxon>
    </lineage>
</organism>
<dbReference type="Proteomes" id="UP000431826">
    <property type="component" value="Unassembled WGS sequence"/>
</dbReference>
<evidence type="ECO:0000259" key="1">
    <source>
        <dbReference type="PROSITE" id="PS50943"/>
    </source>
</evidence>
<dbReference type="SUPFAM" id="SSF47413">
    <property type="entry name" value="lambda repressor-like DNA-binding domains"/>
    <property type="match status" value="1"/>
</dbReference>
<comment type="caution">
    <text evidence="2">The sequence shown here is derived from an EMBL/GenBank/DDBJ whole genome shotgun (WGS) entry which is preliminary data.</text>
</comment>